<feature type="transmembrane region" description="Helical" evidence="12">
    <location>
        <begin position="181"/>
        <end position="199"/>
    </location>
</feature>
<keyword evidence="2" id="KW-1003">Cell membrane</keyword>
<accession>A0ABQ0U493</accession>
<sequence length="354" mass="38292">MRLSQTSPAWRSVLRLSLAGTGLCALVVLAGAATRLMDAGLGCPDWPGCYGAPLVPDAERALAHSPHLPLEATKAWMEMLHRYLAAGLVIMALLLAWRGLGLRRRHDGYPWRLTLGLLVVLAVQGAFGAFTVTFKLWPQVVTLHLLGGLSVMAIFLWLHLRLRRLAFGAPAVMRPRRLTSLWRVTLLALVLQLALGGWTSSNYAGIACQGFPSCNGRWVEALDWGEGFHLTQAVGPSYLYGQLHAEARSAIQVGHRLGAAALLACLMALGWRYRGERQMRPWLALAVGTGLAQAALGVANVLLWLPLWLALLHTAGAVCLVASLALAAWRWRWPVPQVASASALSAYQNSVTSG</sequence>
<evidence type="ECO:0000313" key="14">
    <source>
        <dbReference type="Proteomes" id="UP000321121"/>
    </source>
</evidence>
<gene>
    <name evidence="13" type="ORF">HHA04nite_03680</name>
</gene>
<evidence type="ECO:0000256" key="4">
    <source>
        <dbReference type="ARBA" id="ARBA00022723"/>
    </source>
</evidence>
<proteinExistence type="predicted"/>
<dbReference type="EMBL" id="BJUS01000002">
    <property type="protein sequence ID" value="GEK71824.1"/>
    <property type="molecule type" value="Genomic_DNA"/>
</dbReference>
<evidence type="ECO:0000256" key="11">
    <source>
        <dbReference type="ARBA" id="ARBA00023444"/>
    </source>
</evidence>
<comment type="subcellular location">
    <subcellularLocation>
        <location evidence="1">Membrane</location>
        <topology evidence="1">Multi-pass membrane protein</topology>
    </subcellularLocation>
</comment>
<feature type="transmembrane region" description="Helical" evidence="12">
    <location>
        <begin position="113"/>
        <end position="134"/>
    </location>
</feature>
<evidence type="ECO:0000256" key="12">
    <source>
        <dbReference type="SAM" id="Phobius"/>
    </source>
</evidence>
<keyword evidence="7" id="KW-0408">Iron</keyword>
<evidence type="ECO:0000256" key="8">
    <source>
        <dbReference type="ARBA" id="ARBA00023133"/>
    </source>
</evidence>
<keyword evidence="3 12" id="KW-0812">Transmembrane</keyword>
<feature type="transmembrane region" description="Helical" evidence="12">
    <location>
        <begin position="283"/>
        <end position="304"/>
    </location>
</feature>
<keyword evidence="10" id="KW-1015">Disulfide bond</keyword>
<dbReference type="InterPro" id="IPR050450">
    <property type="entry name" value="COX15/CtaA_HemeA_synthase"/>
</dbReference>
<dbReference type="InterPro" id="IPR003780">
    <property type="entry name" value="COX15/CtaA_fam"/>
</dbReference>
<evidence type="ECO:0000313" key="13">
    <source>
        <dbReference type="EMBL" id="GEK71824.1"/>
    </source>
</evidence>
<evidence type="ECO:0000256" key="2">
    <source>
        <dbReference type="ARBA" id="ARBA00022475"/>
    </source>
</evidence>
<reference evidence="13 14" key="1">
    <citation type="submission" date="2019-07" db="EMBL/GenBank/DDBJ databases">
        <title>Whole genome shotgun sequence of Halomonas halophila NBRC 102604.</title>
        <authorList>
            <person name="Hosoyama A."/>
            <person name="Uohara A."/>
            <person name="Ohji S."/>
            <person name="Ichikawa N."/>
        </authorList>
    </citation>
    <scope>NUCLEOTIDE SEQUENCE [LARGE SCALE GENOMIC DNA]</scope>
    <source>
        <strain evidence="13 14">NBRC 102604</strain>
    </source>
</reference>
<dbReference type="PANTHER" id="PTHR35457:SF1">
    <property type="entry name" value="HEME A SYNTHASE"/>
    <property type="match status" value="1"/>
</dbReference>
<evidence type="ECO:0000256" key="7">
    <source>
        <dbReference type="ARBA" id="ARBA00023004"/>
    </source>
</evidence>
<comment type="pathway">
    <text evidence="11">Porphyrin-containing compound metabolism.</text>
</comment>
<keyword evidence="6" id="KW-0560">Oxidoreductase</keyword>
<evidence type="ECO:0000256" key="3">
    <source>
        <dbReference type="ARBA" id="ARBA00022692"/>
    </source>
</evidence>
<dbReference type="Proteomes" id="UP000321121">
    <property type="component" value="Unassembled WGS sequence"/>
</dbReference>
<evidence type="ECO:0000256" key="1">
    <source>
        <dbReference type="ARBA" id="ARBA00004141"/>
    </source>
</evidence>
<protein>
    <submittedName>
        <fullName evidence="13">Heme A synthase</fullName>
    </submittedName>
</protein>
<feature type="transmembrane region" description="Helical" evidence="12">
    <location>
        <begin position="253"/>
        <end position="271"/>
    </location>
</feature>
<evidence type="ECO:0000256" key="9">
    <source>
        <dbReference type="ARBA" id="ARBA00023136"/>
    </source>
</evidence>
<keyword evidence="8" id="KW-0350">Heme biosynthesis</keyword>
<feature type="transmembrane region" description="Helical" evidence="12">
    <location>
        <begin position="310"/>
        <end position="329"/>
    </location>
</feature>
<dbReference type="Pfam" id="PF02628">
    <property type="entry name" value="COX15-CtaA"/>
    <property type="match status" value="1"/>
</dbReference>
<evidence type="ECO:0000256" key="6">
    <source>
        <dbReference type="ARBA" id="ARBA00023002"/>
    </source>
</evidence>
<evidence type="ECO:0000256" key="5">
    <source>
        <dbReference type="ARBA" id="ARBA00022989"/>
    </source>
</evidence>
<evidence type="ECO:0000256" key="10">
    <source>
        <dbReference type="ARBA" id="ARBA00023157"/>
    </source>
</evidence>
<dbReference type="PANTHER" id="PTHR35457">
    <property type="entry name" value="HEME A SYNTHASE"/>
    <property type="match status" value="1"/>
</dbReference>
<name>A0ABQ0U493_9GAMM</name>
<comment type="caution">
    <text evidence="13">The sequence shown here is derived from an EMBL/GenBank/DDBJ whole genome shotgun (WGS) entry which is preliminary data.</text>
</comment>
<feature type="transmembrane region" description="Helical" evidence="12">
    <location>
        <begin position="83"/>
        <end position="101"/>
    </location>
</feature>
<dbReference type="RefSeq" id="WP_107181963.1">
    <property type="nucleotide sequence ID" value="NZ_BJUS01000002.1"/>
</dbReference>
<organism evidence="13 14">
    <name type="scientific">Halomonas halophila</name>
    <dbReference type="NCBI Taxonomy" id="29573"/>
    <lineage>
        <taxon>Bacteria</taxon>
        <taxon>Pseudomonadati</taxon>
        <taxon>Pseudomonadota</taxon>
        <taxon>Gammaproteobacteria</taxon>
        <taxon>Oceanospirillales</taxon>
        <taxon>Halomonadaceae</taxon>
        <taxon>Halomonas</taxon>
    </lineage>
</organism>
<keyword evidence="5 12" id="KW-1133">Transmembrane helix</keyword>
<keyword evidence="14" id="KW-1185">Reference proteome</keyword>
<keyword evidence="9 12" id="KW-0472">Membrane</keyword>
<keyword evidence="4" id="KW-0479">Metal-binding</keyword>
<feature type="transmembrane region" description="Helical" evidence="12">
    <location>
        <begin position="140"/>
        <end position="160"/>
    </location>
</feature>